<dbReference type="PANTHER" id="PTHR46268:SF6">
    <property type="entry name" value="UNIVERSAL STRESS PROTEIN UP12"/>
    <property type="match status" value="1"/>
</dbReference>
<dbReference type="Pfam" id="PF00582">
    <property type="entry name" value="Usp"/>
    <property type="match status" value="1"/>
</dbReference>
<dbReference type="Gene3D" id="3.40.50.620">
    <property type="entry name" value="HUPs"/>
    <property type="match status" value="2"/>
</dbReference>
<comment type="caution">
    <text evidence="3">The sequence shown here is derived from an EMBL/GenBank/DDBJ whole genome shotgun (WGS) entry which is preliminary data.</text>
</comment>
<reference evidence="3" key="1">
    <citation type="submission" date="2022-11" db="EMBL/GenBank/DDBJ databases">
        <title>The characterization of three novel Bacteroidetes species and genomic analysis of their roles in tidal elemental geochemical cycles.</title>
        <authorList>
            <person name="Ma K.-J."/>
        </authorList>
    </citation>
    <scope>NUCLEOTIDE SEQUENCE</scope>
    <source>
        <strain evidence="3">M415</strain>
    </source>
</reference>
<dbReference type="InterPro" id="IPR014729">
    <property type="entry name" value="Rossmann-like_a/b/a_fold"/>
</dbReference>
<evidence type="ECO:0000256" key="1">
    <source>
        <dbReference type="ARBA" id="ARBA00008791"/>
    </source>
</evidence>
<keyword evidence="4" id="KW-1185">Reference proteome</keyword>
<gene>
    <name evidence="3" type="ORF">OO016_14155</name>
</gene>
<evidence type="ECO:0000259" key="2">
    <source>
        <dbReference type="Pfam" id="PF00582"/>
    </source>
</evidence>
<protein>
    <submittedName>
        <fullName evidence="3">Universal stress protein</fullName>
    </submittedName>
</protein>
<feature type="domain" description="UspA" evidence="2">
    <location>
        <begin position="3"/>
        <end position="146"/>
    </location>
</feature>
<evidence type="ECO:0000313" key="4">
    <source>
        <dbReference type="Proteomes" id="UP001207116"/>
    </source>
</evidence>
<dbReference type="PANTHER" id="PTHR46268">
    <property type="entry name" value="STRESS RESPONSE PROTEIN NHAX"/>
    <property type="match status" value="1"/>
</dbReference>
<dbReference type="InterPro" id="IPR006016">
    <property type="entry name" value="UspA"/>
</dbReference>
<dbReference type="Proteomes" id="UP001207116">
    <property type="component" value="Unassembled WGS sequence"/>
</dbReference>
<accession>A0AAE3MNM3</accession>
<dbReference type="EMBL" id="JAPFQP010000004">
    <property type="protein sequence ID" value="MCX2720753.1"/>
    <property type="molecule type" value="Genomic_DNA"/>
</dbReference>
<organism evidence="3 4">
    <name type="scientific">Lentiprolixibacter aurantiacus</name>
    <dbReference type="NCBI Taxonomy" id="2993939"/>
    <lineage>
        <taxon>Bacteria</taxon>
        <taxon>Pseudomonadati</taxon>
        <taxon>Bacteroidota</taxon>
        <taxon>Flavobacteriia</taxon>
        <taxon>Flavobacteriales</taxon>
        <taxon>Flavobacteriaceae</taxon>
        <taxon>Lentiprolixibacter</taxon>
    </lineage>
</organism>
<dbReference type="InterPro" id="IPR006015">
    <property type="entry name" value="Universal_stress_UspA"/>
</dbReference>
<dbReference type="AlphaFoldDB" id="A0AAE3MNM3"/>
<dbReference type="PRINTS" id="PR01438">
    <property type="entry name" value="UNVRSLSTRESS"/>
</dbReference>
<dbReference type="SUPFAM" id="SSF52402">
    <property type="entry name" value="Adenine nucleotide alpha hydrolases-like"/>
    <property type="match status" value="2"/>
</dbReference>
<name>A0AAE3MNM3_9FLAO</name>
<proteinExistence type="inferred from homology"/>
<dbReference type="CDD" id="cd00293">
    <property type="entry name" value="USP-like"/>
    <property type="match status" value="2"/>
</dbReference>
<comment type="similarity">
    <text evidence="1">Belongs to the universal stress protein A family.</text>
</comment>
<evidence type="ECO:0000313" key="3">
    <source>
        <dbReference type="EMBL" id="MCX2720753.1"/>
    </source>
</evidence>
<sequence length="284" mass="32453">MFKILLPTDFSDNAWNAISYAMEFFKNEQATFYLLHTYTPAFYRMDYMMGGPSFSAIPDVGVDISLAGLENTLEQVNKTFNNPNHTVKTISAFNLLTDEINEVSEEKDIDLIVMGTQGATGAKEIFLGSNTVFVLRKAIVPVLAIPESYSYQKIEKMLFPTDYQIFYKPEEIDTIKGFAAIHGAEITVLHVKEEYDLNETQVANKQHLEKCLAGVSHRFEEKKGAIMPDAVIDYINDHNYQLLTMMNRKHSFMERLLWKQNIDQIGFHTPVPFLVIRDTASDIR</sequence>
<dbReference type="RefSeq" id="WP_266015383.1">
    <property type="nucleotide sequence ID" value="NZ_JAPFQP010000004.1"/>
</dbReference>